<evidence type="ECO:0000259" key="2">
    <source>
        <dbReference type="PROSITE" id="PS50106"/>
    </source>
</evidence>
<feature type="chain" id="PRO_5012245589" description="PDZ domain-containing protein" evidence="1">
    <location>
        <begin position="19"/>
        <end position="540"/>
    </location>
</feature>
<dbReference type="Proteomes" id="UP000220133">
    <property type="component" value="Chromosome"/>
</dbReference>
<evidence type="ECO:0000313" key="4">
    <source>
        <dbReference type="Proteomes" id="UP000220133"/>
    </source>
</evidence>
<accession>A0A291QRN8</accession>
<gene>
    <name evidence="3" type="ORF">COR50_04810</name>
</gene>
<dbReference type="AlphaFoldDB" id="A0A291QRN8"/>
<dbReference type="InterPro" id="IPR007484">
    <property type="entry name" value="Peptidase_M28"/>
</dbReference>
<protein>
    <recommendedName>
        <fullName evidence="2">PDZ domain-containing protein</fullName>
    </recommendedName>
</protein>
<dbReference type="EMBL" id="CP023777">
    <property type="protein sequence ID" value="ATL46552.1"/>
    <property type="molecule type" value="Genomic_DNA"/>
</dbReference>
<dbReference type="GO" id="GO:0008235">
    <property type="term" value="F:metalloexopeptidase activity"/>
    <property type="evidence" value="ECO:0007669"/>
    <property type="project" value="InterPro"/>
</dbReference>
<name>A0A291QRN8_9BACT</name>
<dbReference type="InterPro" id="IPR001478">
    <property type="entry name" value="PDZ"/>
</dbReference>
<dbReference type="SUPFAM" id="SSF50156">
    <property type="entry name" value="PDZ domain-like"/>
    <property type="match status" value="1"/>
</dbReference>
<dbReference type="PROSITE" id="PS50106">
    <property type="entry name" value="PDZ"/>
    <property type="match status" value="1"/>
</dbReference>
<sequence>MKTYLLLLPLAFSCAVHAQKKADRKTISNLQSHVAYLADDKLEGRRTGTAGEKLAYTYIADQMKASGLAAKGTEGYLQTFEVSEAWLPGKNTHLLLNDKKMHPGNDYEIMPFSGNKSAKGDVILLVNEPENVWILNVADWEKVDNPHADPLARYKARADEAIANGAKGVIFYNGDIPAALVKKWKFEKLDLLPVPVLYFPKASSSIFEDENVTSFKVDCSVDRVTEKRSGTNVVGYIDNGAAQTVIIGAHYDHLGHGEDHNSLSPGGSAIHNGADDNASGTAAMLELARMLKDSELKKFNYLFAAFSGEELGLFGSKYFVEHSPVPLNTANFMINMDMVGRLTNDKGLQIGGIGTSPAWPGIIAESLPKNLKITYDSSGIGPSDHTSFYLKDIPVLFFFTGTHTDYHKPTDDADKINYTGELTVMKIIYEIIEHSEDEPKLAFARTKEPKMSTGKFSVTLGIMPDYTYSAGGVRIDGISPGKVAEKAGLQVGDVVVKLGNYDIKDMESYMSALGKFKSGDQTEVIIKRGNEEKKFPVSFQ</sequence>
<evidence type="ECO:0000313" key="3">
    <source>
        <dbReference type="EMBL" id="ATL46552.1"/>
    </source>
</evidence>
<dbReference type="Gene3D" id="3.40.630.10">
    <property type="entry name" value="Zn peptidases"/>
    <property type="match status" value="2"/>
</dbReference>
<reference evidence="3 4" key="1">
    <citation type="submission" date="2017-10" db="EMBL/GenBank/DDBJ databases">
        <title>Paenichitinophaga pekingensis gen. nov., sp. nov., isolated from activated sludge.</title>
        <authorList>
            <person name="Jin D."/>
            <person name="Kong X."/>
            <person name="Deng Y."/>
            <person name="Bai Z."/>
        </authorList>
    </citation>
    <scope>NUCLEOTIDE SEQUENCE [LARGE SCALE GENOMIC DNA]</scope>
    <source>
        <strain evidence="3 4">13</strain>
    </source>
</reference>
<dbReference type="PANTHER" id="PTHR12147:SF26">
    <property type="entry name" value="PEPTIDASE M28 DOMAIN-CONTAINING PROTEIN"/>
    <property type="match status" value="1"/>
</dbReference>
<dbReference type="InterPro" id="IPR036034">
    <property type="entry name" value="PDZ_sf"/>
</dbReference>
<keyword evidence="4" id="KW-1185">Reference proteome</keyword>
<dbReference type="Gene3D" id="2.30.42.10">
    <property type="match status" value="1"/>
</dbReference>
<keyword evidence="1" id="KW-0732">Signal</keyword>
<dbReference type="KEGG" id="cbae:COR50_04810"/>
<dbReference type="GO" id="GO:0006508">
    <property type="term" value="P:proteolysis"/>
    <property type="evidence" value="ECO:0007669"/>
    <property type="project" value="InterPro"/>
</dbReference>
<proteinExistence type="predicted"/>
<feature type="domain" description="PDZ" evidence="2">
    <location>
        <begin position="445"/>
        <end position="506"/>
    </location>
</feature>
<feature type="signal peptide" evidence="1">
    <location>
        <begin position="1"/>
        <end position="18"/>
    </location>
</feature>
<dbReference type="RefSeq" id="WP_098192940.1">
    <property type="nucleotide sequence ID" value="NZ_CP023777.1"/>
</dbReference>
<dbReference type="Pfam" id="PF13180">
    <property type="entry name" value="PDZ_2"/>
    <property type="match status" value="1"/>
</dbReference>
<evidence type="ECO:0000256" key="1">
    <source>
        <dbReference type="SAM" id="SignalP"/>
    </source>
</evidence>
<dbReference type="PANTHER" id="PTHR12147">
    <property type="entry name" value="METALLOPEPTIDASE M28 FAMILY MEMBER"/>
    <property type="match status" value="1"/>
</dbReference>
<organism evidence="3 4">
    <name type="scientific">Chitinophaga caeni</name>
    <dbReference type="NCBI Taxonomy" id="2029983"/>
    <lineage>
        <taxon>Bacteria</taxon>
        <taxon>Pseudomonadati</taxon>
        <taxon>Bacteroidota</taxon>
        <taxon>Chitinophagia</taxon>
        <taxon>Chitinophagales</taxon>
        <taxon>Chitinophagaceae</taxon>
        <taxon>Chitinophaga</taxon>
    </lineage>
</organism>
<dbReference type="Pfam" id="PF04389">
    <property type="entry name" value="Peptidase_M28"/>
    <property type="match status" value="1"/>
</dbReference>
<dbReference type="SUPFAM" id="SSF53187">
    <property type="entry name" value="Zn-dependent exopeptidases"/>
    <property type="match status" value="1"/>
</dbReference>
<dbReference type="InterPro" id="IPR045175">
    <property type="entry name" value="M28_fam"/>
</dbReference>
<dbReference type="SMART" id="SM00228">
    <property type="entry name" value="PDZ"/>
    <property type="match status" value="1"/>
</dbReference>
<dbReference type="OrthoDB" id="1521787at2"/>